<keyword evidence="2" id="KW-1185">Reference proteome</keyword>
<dbReference type="Proteomes" id="UP000887561">
    <property type="component" value="Unplaced"/>
</dbReference>
<dbReference type="InterPro" id="IPR057560">
    <property type="entry name" value="Znf_SCAND3"/>
</dbReference>
<organism evidence="2 3">
    <name type="scientific">Meloidogyne javanica</name>
    <name type="common">Root-knot nematode worm</name>
    <dbReference type="NCBI Taxonomy" id="6303"/>
    <lineage>
        <taxon>Eukaryota</taxon>
        <taxon>Metazoa</taxon>
        <taxon>Ecdysozoa</taxon>
        <taxon>Nematoda</taxon>
        <taxon>Chromadorea</taxon>
        <taxon>Rhabditida</taxon>
        <taxon>Tylenchina</taxon>
        <taxon>Tylenchomorpha</taxon>
        <taxon>Tylenchoidea</taxon>
        <taxon>Meloidogynidae</taxon>
        <taxon>Meloidogyninae</taxon>
        <taxon>Meloidogyne</taxon>
        <taxon>Meloidogyne incognita group</taxon>
    </lineage>
</organism>
<accession>A0A915MG48</accession>
<evidence type="ECO:0000259" key="1">
    <source>
        <dbReference type="Pfam" id="PF23663"/>
    </source>
</evidence>
<proteinExistence type="predicted"/>
<dbReference type="Pfam" id="PF23663">
    <property type="entry name" value="Znf_SCAND3"/>
    <property type="match status" value="1"/>
</dbReference>
<evidence type="ECO:0000313" key="3">
    <source>
        <dbReference type="WBParaSite" id="scaffold35720_cov428.g22647"/>
    </source>
</evidence>
<sequence length="133" mass="14927">MDNTILLCCSCNKTTTGGHYCKICKKPCHAIELCSVSCGEEGYGTKVICSDCFIDVEVVEDSSEEENEDVSKKAYCKEAKKRRVYTINEKIEILDFSRKTSIHEASRKFKLGRSTIQGRTLQAGNEQLEEGEN</sequence>
<dbReference type="AlphaFoldDB" id="A0A915MG48"/>
<feature type="domain" description="SCAN" evidence="1">
    <location>
        <begin position="16"/>
        <end position="54"/>
    </location>
</feature>
<evidence type="ECO:0000313" key="2">
    <source>
        <dbReference type="Proteomes" id="UP000887561"/>
    </source>
</evidence>
<protein>
    <submittedName>
        <fullName evidence="3">HTH psq-type domain-containing protein</fullName>
    </submittedName>
</protein>
<reference evidence="3" key="1">
    <citation type="submission" date="2022-11" db="UniProtKB">
        <authorList>
            <consortium name="WormBaseParasite"/>
        </authorList>
    </citation>
    <scope>IDENTIFICATION</scope>
</reference>
<name>A0A915MG48_MELJA</name>
<dbReference type="WBParaSite" id="scaffold35720_cov428.g22647">
    <property type="protein sequence ID" value="scaffold35720_cov428.g22647"/>
    <property type="gene ID" value="scaffold35720_cov428.g22647"/>
</dbReference>